<evidence type="ECO:0000313" key="2">
    <source>
        <dbReference type="EMBL" id="PTU17149.1"/>
    </source>
</evidence>
<keyword evidence="1" id="KW-1133">Transmembrane helix</keyword>
<dbReference type="AlphaFoldDB" id="A0A2T5LLK5"/>
<dbReference type="GeneID" id="63809250"/>
<dbReference type="VEuPathDB" id="FungiDB:P175DRAFT_0116661"/>
<gene>
    <name evidence="2" type="ORF">P175DRAFT_0116661</name>
</gene>
<keyword evidence="1" id="KW-0812">Transmembrane</keyword>
<evidence type="ECO:0000256" key="1">
    <source>
        <dbReference type="SAM" id="Phobius"/>
    </source>
</evidence>
<name>A0A2T5LLK5_9EURO</name>
<feature type="transmembrane region" description="Helical" evidence="1">
    <location>
        <begin position="6"/>
        <end position="22"/>
    </location>
</feature>
<reference evidence="2 3" key="1">
    <citation type="journal article" date="2018" name="Proc. Natl. Acad. Sci. U.S.A.">
        <title>Linking secondary metabolites to gene clusters through genome sequencing of six diverse Aspergillus species.</title>
        <authorList>
            <person name="Kaerboelling I."/>
            <person name="Vesth T.C."/>
            <person name="Frisvad J.C."/>
            <person name="Nybo J.L."/>
            <person name="Theobald S."/>
            <person name="Kuo A."/>
            <person name="Bowyer P."/>
            <person name="Matsuda Y."/>
            <person name="Mondo S."/>
            <person name="Lyhne E.K."/>
            <person name="Kogle M.E."/>
            <person name="Clum A."/>
            <person name="Lipzen A."/>
            <person name="Salamov A."/>
            <person name="Ngan C.Y."/>
            <person name="Daum C."/>
            <person name="Chiniquy J."/>
            <person name="Barry K."/>
            <person name="LaButti K."/>
            <person name="Haridas S."/>
            <person name="Simmons B.A."/>
            <person name="Magnuson J.K."/>
            <person name="Mortensen U.H."/>
            <person name="Larsen T.O."/>
            <person name="Grigoriev I.V."/>
            <person name="Baker S.E."/>
            <person name="Andersen M.R."/>
        </authorList>
    </citation>
    <scope>NUCLEOTIDE SEQUENCE [LARGE SCALE GENOMIC DNA]</scope>
    <source>
        <strain evidence="2 3">IBT 24754</strain>
    </source>
</reference>
<sequence length="85" mass="9760">MICVYIILLGDCFLVACFSLTYRNLRKAIYVACTYIRIGDRHHSPTRLPIRTDLFYPDHARRGNSSVGQMYGVEYADSAKGFLHQ</sequence>
<evidence type="ECO:0000313" key="3">
    <source>
        <dbReference type="Proteomes" id="UP000244073"/>
    </source>
</evidence>
<dbReference type="RefSeq" id="XP_040748541.1">
    <property type="nucleotide sequence ID" value="XM_040892368.1"/>
</dbReference>
<accession>A0A2T5LLK5</accession>
<proteinExistence type="predicted"/>
<protein>
    <submittedName>
        <fullName evidence="2">Uncharacterized protein</fullName>
    </submittedName>
</protein>
<dbReference type="Proteomes" id="UP000244073">
    <property type="component" value="Unassembled WGS sequence"/>
</dbReference>
<dbReference type="EMBL" id="MSFN02000012">
    <property type="protein sequence ID" value="PTU17149.1"/>
    <property type="molecule type" value="Genomic_DNA"/>
</dbReference>
<keyword evidence="1" id="KW-0472">Membrane</keyword>
<organism evidence="2 3">
    <name type="scientific">Aspergillus ochraceoroseus IBT 24754</name>
    <dbReference type="NCBI Taxonomy" id="1392256"/>
    <lineage>
        <taxon>Eukaryota</taxon>
        <taxon>Fungi</taxon>
        <taxon>Dikarya</taxon>
        <taxon>Ascomycota</taxon>
        <taxon>Pezizomycotina</taxon>
        <taxon>Eurotiomycetes</taxon>
        <taxon>Eurotiomycetidae</taxon>
        <taxon>Eurotiales</taxon>
        <taxon>Aspergillaceae</taxon>
        <taxon>Aspergillus</taxon>
        <taxon>Aspergillus subgen. Nidulantes</taxon>
    </lineage>
</organism>
<comment type="caution">
    <text evidence="2">The sequence shown here is derived from an EMBL/GenBank/DDBJ whole genome shotgun (WGS) entry which is preliminary data.</text>
</comment>